<dbReference type="HOGENOM" id="CLU_2545624_0_0_1"/>
<keyword evidence="2" id="KW-1185">Reference proteome</keyword>
<evidence type="ECO:0000313" key="1">
    <source>
        <dbReference type="EMBL" id="ERM96619.1"/>
    </source>
</evidence>
<evidence type="ECO:0000313" key="2">
    <source>
        <dbReference type="Proteomes" id="UP000017836"/>
    </source>
</evidence>
<dbReference type="Gramene" id="ERM96619">
    <property type="protein sequence ID" value="ERM96619"/>
    <property type="gene ID" value="AMTR_s00001p00271740"/>
</dbReference>
<name>W1NMU3_AMBTC</name>
<protein>
    <submittedName>
        <fullName evidence="1">Uncharacterized protein</fullName>
    </submittedName>
</protein>
<dbReference type="AlphaFoldDB" id="W1NMU3"/>
<sequence>MKLLLSRSPSPLLVATDPVPPGSIKAHFLKSLAAVAWTVAFIVHNTNRLWKELDDAWRWNAKNLHLKETPNSEDELKSEERSV</sequence>
<dbReference type="EMBL" id="KI397142">
    <property type="protein sequence ID" value="ERM96619.1"/>
    <property type="molecule type" value="Genomic_DNA"/>
</dbReference>
<gene>
    <name evidence="1" type="ORF">AMTR_s00001p00271740</name>
</gene>
<proteinExistence type="predicted"/>
<accession>W1NMU3</accession>
<organism evidence="1 2">
    <name type="scientific">Amborella trichopoda</name>
    <dbReference type="NCBI Taxonomy" id="13333"/>
    <lineage>
        <taxon>Eukaryota</taxon>
        <taxon>Viridiplantae</taxon>
        <taxon>Streptophyta</taxon>
        <taxon>Embryophyta</taxon>
        <taxon>Tracheophyta</taxon>
        <taxon>Spermatophyta</taxon>
        <taxon>Magnoliopsida</taxon>
        <taxon>Amborellales</taxon>
        <taxon>Amborellaceae</taxon>
        <taxon>Amborella</taxon>
    </lineage>
</organism>
<dbReference type="Proteomes" id="UP000017836">
    <property type="component" value="Unassembled WGS sequence"/>
</dbReference>
<reference evidence="2" key="1">
    <citation type="journal article" date="2013" name="Science">
        <title>The Amborella genome and the evolution of flowering plants.</title>
        <authorList>
            <consortium name="Amborella Genome Project"/>
        </authorList>
    </citation>
    <scope>NUCLEOTIDE SEQUENCE [LARGE SCALE GENOMIC DNA]</scope>
</reference>